<dbReference type="PANTHER" id="PTHR46365:SF1">
    <property type="entry name" value="COPPER TRANSPORT PROTEIN ATOX1"/>
    <property type="match status" value="1"/>
</dbReference>
<dbReference type="AlphaFoldDB" id="A0AAV9HN79"/>
<comment type="similarity">
    <text evidence="7">Belongs to the ATX1 family.</text>
</comment>
<evidence type="ECO:0000256" key="1">
    <source>
        <dbReference type="ARBA" id="ARBA00022448"/>
    </source>
</evidence>
<sequence>MSDVIPAVAPAPAAGAAAGENEHKYVFNVAMSCGGCSGAVERVLKKLEGVKSYDVSLESQLATVIAEPSLPYEKVLKTIHKTGKKINTGEADGVQQSVEVPAE</sequence>
<proteinExistence type="inferred from homology"/>
<dbReference type="PANTHER" id="PTHR46365">
    <property type="entry name" value="COPPER TRANSPORT PROTEIN ATOX1"/>
    <property type="match status" value="1"/>
</dbReference>
<evidence type="ECO:0000259" key="8">
    <source>
        <dbReference type="PROSITE" id="PS50846"/>
    </source>
</evidence>
<keyword evidence="6" id="KW-0143">Chaperone</keyword>
<dbReference type="Pfam" id="PF00403">
    <property type="entry name" value="HMA"/>
    <property type="match status" value="1"/>
</dbReference>
<dbReference type="Proteomes" id="UP001321749">
    <property type="component" value="Unassembled WGS sequence"/>
</dbReference>
<dbReference type="PROSITE" id="PS01047">
    <property type="entry name" value="HMA_1"/>
    <property type="match status" value="1"/>
</dbReference>
<keyword evidence="5" id="KW-0406">Ion transport</keyword>
<dbReference type="Gene3D" id="3.30.70.100">
    <property type="match status" value="1"/>
</dbReference>
<dbReference type="InterPro" id="IPR017969">
    <property type="entry name" value="Heavy-metal-associated_CS"/>
</dbReference>
<evidence type="ECO:0000256" key="4">
    <source>
        <dbReference type="ARBA" id="ARBA00023008"/>
    </source>
</evidence>
<feature type="domain" description="HMA" evidence="8">
    <location>
        <begin position="22"/>
        <end position="87"/>
    </location>
</feature>
<evidence type="ECO:0000256" key="5">
    <source>
        <dbReference type="ARBA" id="ARBA00023065"/>
    </source>
</evidence>
<keyword evidence="3" id="KW-0187">Copper transport</keyword>
<name>A0AAV9HN79_9PEZI</name>
<dbReference type="InterPro" id="IPR051881">
    <property type="entry name" value="Copper_transport_ATOX1-like"/>
</dbReference>
<dbReference type="FunFam" id="3.30.70.100:FF:000008">
    <property type="entry name" value="Copper transport protein ATOX1"/>
    <property type="match status" value="1"/>
</dbReference>
<comment type="caution">
    <text evidence="9">The sequence shown here is derived from an EMBL/GenBank/DDBJ whole genome shotgun (WGS) entry which is preliminary data.</text>
</comment>
<evidence type="ECO:0000256" key="3">
    <source>
        <dbReference type="ARBA" id="ARBA00022796"/>
    </source>
</evidence>
<keyword evidence="10" id="KW-1185">Reference proteome</keyword>
<evidence type="ECO:0000256" key="2">
    <source>
        <dbReference type="ARBA" id="ARBA00022723"/>
    </source>
</evidence>
<dbReference type="SUPFAM" id="SSF55008">
    <property type="entry name" value="HMA, heavy metal-associated domain"/>
    <property type="match status" value="1"/>
</dbReference>
<accession>A0AAV9HN79</accession>
<dbReference type="InterPro" id="IPR006121">
    <property type="entry name" value="HMA_dom"/>
</dbReference>
<evidence type="ECO:0000256" key="7">
    <source>
        <dbReference type="ARBA" id="ARBA00038171"/>
    </source>
</evidence>
<dbReference type="CDD" id="cd00371">
    <property type="entry name" value="HMA"/>
    <property type="match status" value="1"/>
</dbReference>
<reference evidence="9" key="1">
    <citation type="journal article" date="2023" name="Mol. Phylogenet. Evol.">
        <title>Genome-scale phylogeny and comparative genomics of the fungal order Sordariales.</title>
        <authorList>
            <person name="Hensen N."/>
            <person name="Bonometti L."/>
            <person name="Westerberg I."/>
            <person name="Brannstrom I.O."/>
            <person name="Guillou S."/>
            <person name="Cros-Aarteil S."/>
            <person name="Calhoun S."/>
            <person name="Haridas S."/>
            <person name="Kuo A."/>
            <person name="Mondo S."/>
            <person name="Pangilinan J."/>
            <person name="Riley R."/>
            <person name="LaButti K."/>
            <person name="Andreopoulos B."/>
            <person name="Lipzen A."/>
            <person name="Chen C."/>
            <person name="Yan M."/>
            <person name="Daum C."/>
            <person name="Ng V."/>
            <person name="Clum A."/>
            <person name="Steindorff A."/>
            <person name="Ohm R.A."/>
            <person name="Martin F."/>
            <person name="Silar P."/>
            <person name="Natvig D.O."/>
            <person name="Lalanne C."/>
            <person name="Gautier V."/>
            <person name="Ament-Velasquez S.L."/>
            <person name="Kruys A."/>
            <person name="Hutchinson M.I."/>
            <person name="Powell A.J."/>
            <person name="Barry K."/>
            <person name="Miller A.N."/>
            <person name="Grigoriev I.V."/>
            <person name="Debuchy R."/>
            <person name="Gladieux P."/>
            <person name="Hiltunen Thoren M."/>
            <person name="Johannesson H."/>
        </authorList>
    </citation>
    <scope>NUCLEOTIDE SEQUENCE</scope>
    <source>
        <strain evidence="9">PSN324</strain>
    </source>
</reference>
<keyword evidence="4" id="KW-0186">Copper</keyword>
<keyword evidence="2" id="KW-0479">Metal-binding</keyword>
<keyword evidence="1" id="KW-0813">Transport</keyword>
<dbReference type="GO" id="GO:0046872">
    <property type="term" value="F:metal ion binding"/>
    <property type="evidence" value="ECO:0007669"/>
    <property type="project" value="UniProtKB-KW"/>
</dbReference>
<evidence type="ECO:0000313" key="9">
    <source>
        <dbReference type="EMBL" id="KAK4461798.1"/>
    </source>
</evidence>
<dbReference type="GO" id="GO:0006825">
    <property type="term" value="P:copper ion transport"/>
    <property type="evidence" value="ECO:0007669"/>
    <property type="project" value="UniProtKB-KW"/>
</dbReference>
<evidence type="ECO:0000256" key="6">
    <source>
        <dbReference type="ARBA" id="ARBA00023186"/>
    </source>
</evidence>
<evidence type="ECO:0000313" key="10">
    <source>
        <dbReference type="Proteomes" id="UP001321749"/>
    </source>
</evidence>
<gene>
    <name evidence="9" type="ORF">QBC42DRAFT_269450</name>
</gene>
<protein>
    <recommendedName>
        <fullName evidence="8">HMA domain-containing protein</fullName>
    </recommendedName>
</protein>
<dbReference type="EMBL" id="MU864984">
    <property type="protein sequence ID" value="KAK4461798.1"/>
    <property type="molecule type" value="Genomic_DNA"/>
</dbReference>
<reference evidence="9" key="2">
    <citation type="submission" date="2023-06" db="EMBL/GenBank/DDBJ databases">
        <authorList>
            <consortium name="Lawrence Berkeley National Laboratory"/>
            <person name="Mondo S.J."/>
            <person name="Hensen N."/>
            <person name="Bonometti L."/>
            <person name="Westerberg I."/>
            <person name="Brannstrom I.O."/>
            <person name="Guillou S."/>
            <person name="Cros-Aarteil S."/>
            <person name="Calhoun S."/>
            <person name="Haridas S."/>
            <person name="Kuo A."/>
            <person name="Pangilinan J."/>
            <person name="Riley R."/>
            <person name="Labutti K."/>
            <person name="Andreopoulos B."/>
            <person name="Lipzen A."/>
            <person name="Chen C."/>
            <person name="Yanf M."/>
            <person name="Daum C."/>
            <person name="Ng V."/>
            <person name="Clum A."/>
            <person name="Steindorff A."/>
            <person name="Ohm R."/>
            <person name="Martin F."/>
            <person name="Silar P."/>
            <person name="Natvig D."/>
            <person name="Lalanne C."/>
            <person name="Gautier V."/>
            <person name="Ament-Velasquez S.L."/>
            <person name="Kruys A."/>
            <person name="Hutchinson M.I."/>
            <person name="Powell A.J."/>
            <person name="Barry K."/>
            <person name="Miller A.N."/>
            <person name="Grigoriev I.V."/>
            <person name="Debuchy R."/>
            <person name="Gladieux P."/>
            <person name="Thoren M.H."/>
            <person name="Johannesson H."/>
        </authorList>
    </citation>
    <scope>NUCLEOTIDE SEQUENCE</scope>
    <source>
        <strain evidence="9">PSN324</strain>
    </source>
</reference>
<dbReference type="GO" id="GO:0016531">
    <property type="term" value="F:copper chaperone activity"/>
    <property type="evidence" value="ECO:0007669"/>
    <property type="project" value="TreeGrafter"/>
</dbReference>
<dbReference type="PROSITE" id="PS50846">
    <property type="entry name" value="HMA_2"/>
    <property type="match status" value="1"/>
</dbReference>
<dbReference type="InterPro" id="IPR036163">
    <property type="entry name" value="HMA_dom_sf"/>
</dbReference>
<dbReference type="GO" id="GO:0005829">
    <property type="term" value="C:cytosol"/>
    <property type="evidence" value="ECO:0007669"/>
    <property type="project" value="TreeGrafter"/>
</dbReference>
<organism evidence="9 10">
    <name type="scientific">Cladorrhinum samala</name>
    <dbReference type="NCBI Taxonomy" id="585594"/>
    <lineage>
        <taxon>Eukaryota</taxon>
        <taxon>Fungi</taxon>
        <taxon>Dikarya</taxon>
        <taxon>Ascomycota</taxon>
        <taxon>Pezizomycotina</taxon>
        <taxon>Sordariomycetes</taxon>
        <taxon>Sordariomycetidae</taxon>
        <taxon>Sordariales</taxon>
        <taxon>Podosporaceae</taxon>
        <taxon>Cladorrhinum</taxon>
    </lineage>
</organism>